<feature type="compositionally biased region" description="Low complexity" evidence="2">
    <location>
        <begin position="546"/>
        <end position="564"/>
    </location>
</feature>
<keyword evidence="4" id="KW-1185">Reference proteome</keyword>
<comment type="caution">
    <text evidence="3">The sequence shown here is derived from an EMBL/GenBank/DDBJ whole genome shotgun (WGS) entry which is preliminary data.</text>
</comment>
<feature type="compositionally biased region" description="Polar residues" evidence="2">
    <location>
        <begin position="536"/>
        <end position="545"/>
    </location>
</feature>
<keyword evidence="1" id="KW-0677">Repeat</keyword>
<feature type="region of interest" description="Disordered" evidence="2">
    <location>
        <begin position="1"/>
        <end position="21"/>
    </location>
</feature>
<dbReference type="SUPFAM" id="SSF81901">
    <property type="entry name" value="HCP-like"/>
    <property type="match status" value="1"/>
</dbReference>
<evidence type="ECO:0000313" key="4">
    <source>
        <dbReference type="Proteomes" id="UP001153365"/>
    </source>
</evidence>
<dbReference type="Pfam" id="PF08238">
    <property type="entry name" value="Sel1"/>
    <property type="match status" value="7"/>
</dbReference>
<dbReference type="Proteomes" id="UP001153365">
    <property type="component" value="Unassembled WGS sequence"/>
</dbReference>
<dbReference type="InterPro" id="IPR006597">
    <property type="entry name" value="Sel1-like"/>
</dbReference>
<evidence type="ECO:0000256" key="2">
    <source>
        <dbReference type="SAM" id="MobiDB-lite"/>
    </source>
</evidence>
<feature type="region of interest" description="Disordered" evidence="2">
    <location>
        <begin position="210"/>
        <end position="331"/>
    </location>
</feature>
<feature type="compositionally biased region" description="Polar residues" evidence="2">
    <location>
        <begin position="565"/>
        <end position="576"/>
    </location>
</feature>
<evidence type="ECO:0000313" key="3">
    <source>
        <dbReference type="EMBL" id="CAH7667764.1"/>
    </source>
</evidence>
<protein>
    <submittedName>
        <fullName evidence="3">Uncharacterized protein</fullName>
    </submittedName>
</protein>
<feature type="compositionally biased region" description="Basic residues" evidence="2">
    <location>
        <begin position="953"/>
        <end position="979"/>
    </location>
</feature>
<organism evidence="3 4">
    <name type="scientific">Phakopsora pachyrhizi</name>
    <name type="common">Asian soybean rust disease fungus</name>
    <dbReference type="NCBI Taxonomy" id="170000"/>
    <lineage>
        <taxon>Eukaryota</taxon>
        <taxon>Fungi</taxon>
        <taxon>Dikarya</taxon>
        <taxon>Basidiomycota</taxon>
        <taxon>Pucciniomycotina</taxon>
        <taxon>Pucciniomycetes</taxon>
        <taxon>Pucciniales</taxon>
        <taxon>Phakopsoraceae</taxon>
        <taxon>Phakopsora</taxon>
    </lineage>
</organism>
<feature type="region of interest" description="Disordered" evidence="2">
    <location>
        <begin position="350"/>
        <end position="375"/>
    </location>
</feature>
<dbReference type="InterPro" id="IPR051726">
    <property type="entry name" value="Chitin_Synth_Reg"/>
</dbReference>
<dbReference type="AlphaFoldDB" id="A0AAV0AIG5"/>
<dbReference type="PANTHER" id="PTHR46430">
    <property type="entry name" value="PROTEIN SKT5-RELATED"/>
    <property type="match status" value="1"/>
</dbReference>
<name>A0AAV0AIG5_PHAPC</name>
<dbReference type="PANTHER" id="PTHR46430:SF3">
    <property type="entry name" value="ACTIVATOR OF C KINASE PROTEIN 1"/>
    <property type="match status" value="1"/>
</dbReference>
<feature type="region of interest" description="Disordered" evidence="2">
    <location>
        <begin position="941"/>
        <end position="979"/>
    </location>
</feature>
<feature type="compositionally biased region" description="Polar residues" evidence="2">
    <location>
        <begin position="89"/>
        <end position="111"/>
    </location>
</feature>
<evidence type="ECO:0000256" key="1">
    <source>
        <dbReference type="ARBA" id="ARBA00022737"/>
    </source>
</evidence>
<feature type="region of interest" description="Disordered" evidence="2">
    <location>
        <begin position="513"/>
        <end position="587"/>
    </location>
</feature>
<proteinExistence type="predicted"/>
<feature type="compositionally biased region" description="Low complexity" evidence="2">
    <location>
        <begin position="220"/>
        <end position="281"/>
    </location>
</feature>
<reference evidence="3" key="1">
    <citation type="submission" date="2022-06" db="EMBL/GenBank/DDBJ databases">
        <authorList>
            <consortium name="SYNGENTA / RWTH Aachen University"/>
        </authorList>
    </citation>
    <scope>NUCLEOTIDE SEQUENCE</scope>
</reference>
<feature type="compositionally biased region" description="Low complexity" evidence="2">
    <location>
        <begin position="519"/>
        <end position="535"/>
    </location>
</feature>
<accession>A0AAV0AIG5</accession>
<dbReference type="SMART" id="SM00671">
    <property type="entry name" value="SEL1"/>
    <property type="match status" value="7"/>
</dbReference>
<dbReference type="InterPro" id="IPR011990">
    <property type="entry name" value="TPR-like_helical_dom_sf"/>
</dbReference>
<feature type="compositionally biased region" description="Low complexity" evidence="2">
    <location>
        <begin position="57"/>
        <end position="73"/>
    </location>
</feature>
<feature type="compositionally biased region" description="Basic and acidic residues" evidence="2">
    <location>
        <begin position="286"/>
        <end position="296"/>
    </location>
</feature>
<dbReference type="Gene3D" id="1.25.40.10">
    <property type="entry name" value="Tetratricopeptide repeat domain"/>
    <property type="match status" value="2"/>
</dbReference>
<feature type="region of interest" description="Disordered" evidence="2">
    <location>
        <begin position="786"/>
        <end position="806"/>
    </location>
</feature>
<feature type="region of interest" description="Disordered" evidence="2">
    <location>
        <begin position="143"/>
        <end position="169"/>
    </location>
</feature>
<feature type="compositionally biased region" description="Low complexity" evidence="2">
    <location>
        <begin position="362"/>
        <end position="375"/>
    </location>
</feature>
<sequence length="979" mass="109501">MESDDRNNSNNHQTDQVQRRLDSLELDYYYSTIKKNESLDDSGVDEEKLKESDEIGESPSSSYSIESPQQQQQHQKHQNSNERNEETQTVKNNQNNRSLLRNKFNRSTPSLRTKDKVKILPPPIPTSDDLSLDRLRIVDNSFRPNINQSETDRKFQNLNDDSTKDSQNLDDDVKQFQRSLDLNSDKFNHTNHQMIDDSIDSLLENLINQQSSDSDPSLISPYYQQQPNHNNPLQQQSQSQSDLTSSSSSSSSPSSSSSKHSSIKPHQSIRSEPVPGSVPGSEPEPEPEHEHDHGPEPEPEEPLPESDHEPVPGSEPDLESDRHLPNQCLPDQTDYQLTDEQELINHHLTDSTTPISTHDHPIQSQPYNQHQQQPQLFQHHHNKSVSSLGSSYSYAHSINSTTNPQPRLGIPSGPAANLQHQLHQLQHPQNSAYPSQYYQSRAFTSHHPHYHHPSQINGLPCQQQSYGLNYGLGHPGYVDQYPIGGGISQSALSHSHGRTTGGMAIHQQPQNNQFIHPNSSIQSQQQQQQQQQPSQLRLTSQRPGTSLSVLSNSSASSVAPSLLSQNTNMRSSTSSVPKPGPTISKASIDEYRNRIKSDPDPEAHFNYAKFLIEAAKKLASGGAAGDDKAIKKYRDNLLQESLKLIKRLATQGVGLGKPAYSEAQFFLANCLGNGSLGLQVDHEKAYNLYVQASKQNHGAASYRTAVCNELGAGTRKDFNRAMLFYRKASALGDTAGMYKLGMILLNGTLGQAKNPQEALLWLKRAAQQADEDNPHSLHELAQLYENPPLITPPPKPNQKSQPQPIGYLVPKDEAYSRELYTQAAQLGYPPSQNRLGACYEYGALSCPIDPMRSIGWYTKAAQKGDPESELALSGWYLTGSGNVLRQSDEEAYLWARRAASKGLAKAEYAVGYYSEVGIGVKADLEEAKRWYMRAATNKNKRAMQRLTELKKIGNQKKKTEKRRKGKKSKEKNKRKEKKR</sequence>
<feature type="compositionally biased region" description="Basic and acidic residues" evidence="2">
    <location>
        <begin position="79"/>
        <end position="88"/>
    </location>
</feature>
<gene>
    <name evidence="3" type="ORF">PPACK8108_LOCUS2189</name>
</gene>
<feature type="region of interest" description="Disordered" evidence="2">
    <location>
        <begin position="33"/>
        <end position="129"/>
    </location>
</feature>
<dbReference type="EMBL" id="CALTRL010000373">
    <property type="protein sequence ID" value="CAH7667764.1"/>
    <property type="molecule type" value="Genomic_DNA"/>
</dbReference>